<proteinExistence type="predicted"/>
<dbReference type="EMBL" id="DSMG01000006">
    <property type="protein sequence ID" value="HDX29956.1"/>
    <property type="molecule type" value="Genomic_DNA"/>
</dbReference>
<accession>A0A7C1FEW9</accession>
<comment type="caution">
    <text evidence="1">The sequence shown here is derived from an EMBL/GenBank/DDBJ whole genome shotgun (WGS) entry which is preliminary data.</text>
</comment>
<reference evidence="1" key="1">
    <citation type="journal article" date="2020" name="mSystems">
        <title>Genome- and Community-Level Interaction Insights into Carbon Utilization and Element Cycling Functions of Hydrothermarchaeota in Hydrothermal Sediment.</title>
        <authorList>
            <person name="Zhou Z."/>
            <person name="Liu Y."/>
            <person name="Xu W."/>
            <person name="Pan J."/>
            <person name="Luo Z.H."/>
            <person name="Li M."/>
        </authorList>
    </citation>
    <scope>NUCLEOTIDE SEQUENCE [LARGE SCALE GENOMIC DNA]</scope>
    <source>
        <strain evidence="1">SpSt-289</strain>
    </source>
</reference>
<dbReference type="AlphaFoldDB" id="A0A7C1FEW9"/>
<evidence type="ECO:0000313" key="1">
    <source>
        <dbReference type="EMBL" id="HDX29956.1"/>
    </source>
</evidence>
<gene>
    <name evidence="1" type="ORF">ENQ20_00505</name>
</gene>
<protein>
    <submittedName>
        <fullName evidence="1">Uncharacterized protein</fullName>
    </submittedName>
</protein>
<sequence length="83" mass="9171">MLRLLHRYSGELTTSVGFFKYSVLGCRDVEVLLQEAAIKLNAKQKGGKTPLFSPPFQEKNSNLLNCYGTISSTGNEFKKVGEA</sequence>
<organism evidence="1">
    <name type="scientific">Caldilinea aerophila</name>
    <dbReference type="NCBI Taxonomy" id="133453"/>
    <lineage>
        <taxon>Bacteria</taxon>
        <taxon>Bacillati</taxon>
        <taxon>Chloroflexota</taxon>
        <taxon>Caldilineae</taxon>
        <taxon>Caldilineales</taxon>
        <taxon>Caldilineaceae</taxon>
        <taxon>Caldilinea</taxon>
    </lineage>
</organism>
<name>A0A7C1FEW9_9CHLR</name>